<name>A0A645GN15_9ZZZZ</name>
<dbReference type="InterPro" id="IPR050724">
    <property type="entry name" value="Glu_Leu_Phe_Val_DH"/>
</dbReference>
<comment type="caution">
    <text evidence="2">The sequence shown here is derived from an EMBL/GenBank/DDBJ whole genome shotgun (WGS) entry which is preliminary data.</text>
</comment>
<dbReference type="PANTHER" id="PTHR43571">
    <property type="entry name" value="NADP-SPECIFIC GLUTAMATE DEHYDROGENASE 1-RELATED"/>
    <property type="match status" value="1"/>
</dbReference>
<keyword evidence="2" id="KW-0560">Oxidoreductase</keyword>
<feature type="domain" description="Glutamate/phenylalanine/leucine/valine/L-tryptophan dehydrogenase C-terminal" evidence="1">
    <location>
        <begin position="1"/>
        <end position="79"/>
    </location>
</feature>
<dbReference type="Pfam" id="PF00208">
    <property type="entry name" value="ELFV_dehydrog"/>
    <property type="match status" value="1"/>
</dbReference>
<dbReference type="AlphaFoldDB" id="A0A645GN15"/>
<dbReference type="InterPro" id="IPR036291">
    <property type="entry name" value="NAD(P)-bd_dom_sf"/>
</dbReference>
<gene>
    <name evidence="2" type="primary">gdhA_18</name>
    <name evidence="2" type="ORF">SDC9_172500</name>
</gene>
<evidence type="ECO:0000259" key="1">
    <source>
        <dbReference type="Pfam" id="PF00208"/>
    </source>
</evidence>
<accession>A0A645GN15</accession>
<dbReference type="SUPFAM" id="SSF51735">
    <property type="entry name" value="NAD(P)-binding Rossmann-fold domains"/>
    <property type="match status" value="1"/>
</dbReference>
<organism evidence="2">
    <name type="scientific">bioreactor metagenome</name>
    <dbReference type="NCBI Taxonomy" id="1076179"/>
    <lineage>
        <taxon>unclassified sequences</taxon>
        <taxon>metagenomes</taxon>
        <taxon>ecological metagenomes</taxon>
    </lineage>
</organism>
<dbReference type="Gene3D" id="3.40.50.720">
    <property type="entry name" value="NAD(P)-binding Rossmann-like Domain"/>
    <property type="match status" value="1"/>
</dbReference>
<reference evidence="2" key="1">
    <citation type="submission" date="2019-08" db="EMBL/GenBank/DDBJ databases">
        <authorList>
            <person name="Kucharzyk K."/>
            <person name="Murdoch R.W."/>
            <person name="Higgins S."/>
            <person name="Loffler F."/>
        </authorList>
    </citation>
    <scope>NUCLEOTIDE SEQUENCE</scope>
</reference>
<dbReference type="EMBL" id="VSSQ01074146">
    <property type="protein sequence ID" value="MPN25093.1"/>
    <property type="molecule type" value="Genomic_DNA"/>
</dbReference>
<protein>
    <submittedName>
        <fullName evidence="2">Glutamate dehydrogenase</fullName>
        <ecNumber evidence="2">1.4.1.3</ecNumber>
    </submittedName>
</protein>
<dbReference type="GO" id="GO:0005829">
    <property type="term" value="C:cytosol"/>
    <property type="evidence" value="ECO:0007669"/>
    <property type="project" value="TreeGrafter"/>
</dbReference>
<dbReference type="InterPro" id="IPR006096">
    <property type="entry name" value="Glu/Leu/Phe/Val/Trp_DH_C"/>
</dbReference>
<evidence type="ECO:0000313" key="2">
    <source>
        <dbReference type="EMBL" id="MPN25093.1"/>
    </source>
</evidence>
<dbReference type="PANTHER" id="PTHR43571:SF1">
    <property type="entry name" value="NADP-SPECIFIC GLUTAMATE DEHYDROGENASE 1-RELATED"/>
    <property type="match status" value="1"/>
</dbReference>
<proteinExistence type="predicted"/>
<dbReference type="GO" id="GO:0006537">
    <property type="term" value="P:glutamate biosynthetic process"/>
    <property type="evidence" value="ECO:0007669"/>
    <property type="project" value="TreeGrafter"/>
</dbReference>
<dbReference type="EC" id="1.4.1.3" evidence="2"/>
<sequence>MVVPDILSNAGGVVVSYFEWVQNIQSVNWTEETVNEKLKDIMDSAFEAVWNIAESNNATLRTGAYLIAVKRVVDAKKARAIWP</sequence>
<dbReference type="GO" id="GO:0004354">
    <property type="term" value="F:glutamate dehydrogenase (NADP+) activity"/>
    <property type="evidence" value="ECO:0007669"/>
    <property type="project" value="TreeGrafter"/>
</dbReference>